<keyword evidence="3" id="KW-1185">Reference proteome</keyword>
<dbReference type="RefSeq" id="WP_074956219.1">
    <property type="nucleotide sequence ID" value="NZ_FPBV01000029.1"/>
</dbReference>
<name>A0A1I7L9M4_9BACL</name>
<dbReference type="OrthoDB" id="3194737at2"/>
<evidence type="ECO:0000313" key="2">
    <source>
        <dbReference type="EMBL" id="SFV06236.1"/>
    </source>
</evidence>
<evidence type="ECO:0000259" key="1">
    <source>
        <dbReference type="Pfam" id="PF01425"/>
    </source>
</evidence>
<dbReference type="AlphaFoldDB" id="A0A1I7L9M4"/>
<gene>
    <name evidence="2" type="ORF">SAMN05421543_12914</name>
</gene>
<reference evidence="3" key="1">
    <citation type="submission" date="2016-10" db="EMBL/GenBank/DDBJ databases">
        <authorList>
            <person name="Varghese N."/>
        </authorList>
    </citation>
    <scope>NUCLEOTIDE SEQUENCE [LARGE SCALE GENOMIC DNA]</scope>
    <source>
        <strain evidence="3">DSM 17980</strain>
    </source>
</reference>
<dbReference type="Gene3D" id="3.90.1300.10">
    <property type="entry name" value="Amidase signature (AS) domain"/>
    <property type="match status" value="1"/>
</dbReference>
<dbReference type="SUPFAM" id="SSF75304">
    <property type="entry name" value="Amidase signature (AS) enzymes"/>
    <property type="match status" value="1"/>
</dbReference>
<dbReference type="InterPro" id="IPR023631">
    <property type="entry name" value="Amidase_dom"/>
</dbReference>
<protein>
    <submittedName>
        <fullName evidence="2">Amidase</fullName>
    </submittedName>
</protein>
<dbReference type="InterPro" id="IPR036928">
    <property type="entry name" value="AS_sf"/>
</dbReference>
<dbReference type="STRING" id="392015.SAMN05421543_12914"/>
<organism evidence="2 3">
    <name type="scientific">Alicyclobacillus macrosporangiidus</name>
    <dbReference type="NCBI Taxonomy" id="392015"/>
    <lineage>
        <taxon>Bacteria</taxon>
        <taxon>Bacillati</taxon>
        <taxon>Bacillota</taxon>
        <taxon>Bacilli</taxon>
        <taxon>Bacillales</taxon>
        <taxon>Alicyclobacillaceae</taxon>
        <taxon>Alicyclobacillus</taxon>
    </lineage>
</organism>
<dbReference type="EMBL" id="FPBV01000029">
    <property type="protein sequence ID" value="SFV06236.1"/>
    <property type="molecule type" value="Genomic_DNA"/>
</dbReference>
<sequence>MTALEWMERFAHAYAKAFRYMDSTVWVNPAAPAAAREKLEQYGEPILFGVKDTDQIPLALVKRLAVQPDFVWMTVDRMAPHGRAIDPALTNPLTGRRMTGSSSGSALNILRGVHDLALATDGGGSILGPALATQLYGINAKGLGLKGRKPSQSTEGLPLTVGIGVLSHSLAWAKRALEALLETRLDAELTGLRVALDVDAPGKLEALFRAEGCTVHRFDKGQAYERAHGLALIRELFQSSDLIVSAEGPVDVESYADSLVMNGHPDARGGKFLLRSANLADTTAVAVPGEAVAAGYIVLAQSGLEAGRRAIAAAEAIAAACPRSALFEEYFLRRMRLGHSGFFHEGM</sequence>
<feature type="domain" description="Amidase" evidence="1">
    <location>
        <begin position="91"/>
        <end position="178"/>
    </location>
</feature>
<accession>A0A1I7L9M4</accession>
<proteinExistence type="predicted"/>
<dbReference type="Pfam" id="PF01425">
    <property type="entry name" value="Amidase"/>
    <property type="match status" value="1"/>
</dbReference>
<dbReference type="Proteomes" id="UP000183508">
    <property type="component" value="Unassembled WGS sequence"/>
</dbReference>
<evidence type="ECO:0000313" key="3">
    <source>
        <dbReference type="Proteomes" id="UP000183508"/>
    </source>
</evidence>